<dbReference type="InterPro" id="IPR014044">
    <property type="entry name" value="CAP_dom"/>
</dbReference>
<dbReference type="FunFam" id="3.40.33.10:FF:000001">
    <property type="entry name" value="Cysteine-rich secretory protein LCCL domain containing 1"/>
    <property type="match status" value="1"/>
</dbReference>
<reference evidence="8" key="1">
    <citation type="submission" date="2025-08" db="UniProtKB">
        <authorList>
            <consortium name="Ensembl"/>
        </authorList>
    </citation>
    <scope>IDENTIFICATION</scope>
</reference>
<dbReference type="InterPro" id="IPR001283">
    <property type="entry name" value="CRISP-related"/>
</dbReference>
<dbReference type="Proteomes" id="UP000694424">
    <property type="component" value="Unplaced"/>
</dbReference>
<dbReference type="InterPro" id="IPR036609">
    <property type="entry name" value="LCCL_sf"/>
</dbReference>
<feature type="domain" description="LCCL" evidence="7">
    <location>
        <begin position="302"/>
        <end position="367"/>
    </location>
</feature>
<dbReference type="SUPFAM" id="SSF69848">
    <property type="entry name" value="LCCL domain"/>
    <property type="match status" value="2"/>
</dbReference>
<dbReference type="CDD" id="cd18813">
    <property type="entry name" value="CAP_CRISPLD1"/>
    <property type="match status" value="1"/>
</dbReference>
<evidence type="ECO:0000256" key="4">
    <source>
        <dbReference type="ARBA" id="ARBA00022737"/>
    </source>
</evidence>
<keyword evidence="9" id="KW-1185">Reference proteome</keyword>
<dbReference type="Gene3D" id="3.40.33.10">
    <property type="entry name" value="CAP"/>
    <property type="match status" value="1"/>
</dbReference>
<name>A0A8B9PV02_APTOW</name>
<dbReference type="PRINTS" id="PR00837">
    <property type="entry name" value="V5TPXLIKE"/>
</dbReference>
<organism evidence="8 9">
    <name type="scientific">Apteryx owenii</name>
    <name type="common">Little spotted kiwi</name>
    <dbReference type="NCBI Taxonomy" id="8824"/>
    <lineage>
        <taxon>Eukaryota</taxon>
        <taxon>Metazoa</taxon>
        <taxon>Chordata</taxon>
        <taxon>Craniata</taxon>
        <taxon>Vertebrata</taxon>
        <taxon>Euteleostomi</taxon>
        <taxon>Archelosauria</taxon>
        <taxon>Archosauria</taxon>
        <taxon>Dinosauria</taxon>
        <taxon>Saurischia</taxon>
        <taxon>Theropoda</taxon>
        <taxon>Coelurosauria</taxon>
        <taxon>Aves</taxon>
        <taxon>Palaeognathae</taxon>
        <taxon>Apterygiformes</taxon>
        <taxon>Apterygidae</taxon>
        <taxon>Apteryx</taxon>
    </lineage>
</organism>
<evidence type="ECO:0000259" key="7">
    <source>
        <dbReference type="PROSITE" id="PS50820"/>
    </source>
</evidence>
<protein>
    <submittedName>
        <fullName evidence="8">Cysteine rich secretory protein LCCL domain containing 1</fullName>
    </submittedName>
</protein>
<evidence type="ECO:0000313" key="8">
    <source>
        <dbReference type="Ensembl" id="ENSAOWP00000015212.1"/>
    </source>
</evidence>
<evidence type="ECO:0000256" key="1">
    <source>
        <dbReference type="ARBA" id="ARBA00004613"/>
    </source>
</evidence>
<evidence type="ECO:0000256" key="3">
    <source>
        <dbReference type="ARBA" id="ARBA00022729"/>
    </source>
</evidence>
<dbReference type="InterPro" id="IPR051957">
    <property type="entry name" value="CRISP-LCCL_domain"/>
</dbReference>
<dbReference type="InterPro" id="IPR018244">
    <property type="entry name" value="Allrgn_V5/Tpx1_CS"/>
</dbReference>
<dbReference type="InterPro" id="IPR035940">
    <property type="entry name" value="CAP_sf"/>
</dbReference>
<keyword evidence="3" id="KW-0732">Signal</keyword>
<dbReference type="Ensembl" id="ENSAOWT00000017251.1">
    <property type="protein sequence ID" value="ENSAOWP00000015212.1"/>
    <property type="gene ID" value="ENSAOWG00000010347.1"/>
</dbReference>
<dbReference type="Gene3D" id="2.170.130.20">
    <property type="entry name" value="LCCL-like domain"/>
    <property type="match status" value="2"/>
</dbReference>
<dbReference type="FunFam" id="2.170.130.20:FF:000001">
    <property type="entry name" value="Cysteine-rich secretory protein LCCL domain-containing 1"/>
    <property type="match status" value="1"/>
</dbReference>
<dbReference type="PROSITE" id="PS50820">
    <property type="entry name" value="LCCL"/>
    <property type="match status" value="2"/>
</dbReference>
<dbReference type="Pfam" id="PF03815">
    <property type="entry name" value="LCCL"/>
    <property type="match status" value="2"/>
</dbReference>
<evidence type="ECO:0000313" key="9">
    <source>
        <dbReference type="Proteomes" id="UP000694424"/>
    </source>
</evidence>
<evidence type="ECO:0000256" key="5">
    <source>
        <dbReference type="ARBA" id="ARBA00023157"/>
    </source>
</evidence>
<evidence type="ECO:0000256" key="6">
    <source>
        <dbReference type="SAM" id="MobiDB-lite"/>
    </source>
</evidence>
<proteinExistence type="predicted"/>
<dbReference type="InterPro" id="IPR004043">
    <property type="entry name" value="LCCL"/>
</dbReference>
<sequence>MKNVVQEWLRVTTLLFIAQAVSAMILPNATVLEELLEKYMDEDGEWWIAKQRGKRAITDSDMQSILDLHNKLRGQVYPPASNMEYMTWDTELERSAESWAETCLWEHGPASLLPSIGQNLGAHWGRYRPPTFHVQAWYDEVRDFTYPHPHECNPYCPYKCSGPVCTHYTQVVWATSSRIGCAINLCHNMNIWGQIWPKAVYLVCNYSPKGNWWGHAPYKSGRPCSACPPSFGGGCRENLCYREGSERLYSPHEPEEETNEIERQRSKAQDATAQSRPRTHSPSGSTGNDDSEKNEVISTQQMSQIVSCEVRLRDQCKGTTCNRYECPAGCLDSKAKVVGSVHYEMQSSICKAAIHYGILDNEGVSIKFQFQAVTCETTVEQLCPFQKPASHCPRVYCPRNCMQANPHYARVIGTRIYSDMSSICRAAVHAGVVRNQGGYVDVMPVDKRKVYIASFQNGIFSERKQGIQSICCCLNLVSKMFNRQAQPERIEENNKGHFL</sequence>
<feature type="region of interest" description="Disordered" evidence="6">
    <location>
        <begin position="250"/>
        <end position="296"/>
    </location>
</feature>
<dbReference type="Pfam" id="PF00188">
    <property type="entry name" value="CAP"/>
    <property type="match status" value="1"/>
</dbReference>
<dbReference type="SUPFAM" id="SSF55797">
    <property type="entry name" value="PR-1-like"/>
    <property type="match status" value="1"/>
</dbReference>
<keyword evidence="5" id="KW-1015">Disulfide bond</keyword>
<accession>A0A8B9PV02</accession>
<keyword evidence="2" id="KW-0964">Secreted</keyword>
<dbReference type="PROSITE" id="PS01010">
    <property type="entry name" value="CRISP_2"/>
    <property type="match status" value="1"/>
</dbReference>
<reference evidence="8" key="2">
    <citation type="submission" date="2025-09" db="UniProtKB">
        <authorList>
            <consortium name="Ensembl"/>
        </authorList>
    </citation>
    <scope>IDENTIFICATION</scope>
</reference>
<dbReference type="PANTHER" id="PTHR31331">
    <property type="entry name" value="LCCL DOMAIN PROTEIN (AFU_ORTHOLOGUE AFUA_5G08630)"/>
    <property type="match status" value="1"/>
</dbReference>
<feature type="domain" description="LCCL" evidence="7">
    <location>
        <begin position="369"/>
        <end position="471"/>
    </location>
</feature>
<keyword evidence="4" id="KW-0677">Repeat</keyword>
<dbReference type="GO" id="GO:0005576">
    <property type="term" value="C:extracellular region"/>
    <property type="evidence" value="ECO:0007669"/>
    <property type="project" value="UniProtKB-SubCell"/>
</dbReference>
<dbReference type="AlphaFoldDB" id="A0A8B9PV02"/>
<feature type="compositionally biased region" description="Polar residues" evidence="6">
    <location>
        <begin position="269"/>
        <end position="288"/>
    </location>
</feature>
<evidence type="ECO:0000256" key="2">
    <source>
        <dbReference type="ARBA" id="ARBA00022525"/>
    </source>
</evidence>
<dbReference type="SMART" id="SM00198">
    <property type="entry name" value="SCP"/>
    <property type="match status" value="1"/>
</dbReference>
<comment type="subcellular location">
    <subcellularLocation>
        <location evidence="1">Secreted</location>
    </subcellularLocation>
</comment>
<dbReference type="SMART" id="SM00603">
    <property type="entry name" value="LCCL"/>
    <property type="match status" value="2"/>
</dbReference>
<dbReference type="PANTHER" id="PTHR31331:SF9">
    <property type="entry name" value="CYSTEINE-RICH SECRETORY PROTEIN LCCL DOMAIN-CONTAINING 1"/>
    <property type="match status" value="1"/>
</dbReference>